<sequence>MGRCAAVLERPDTRVRGSFLLCRHPQDRQGGGVTASFPERRQMNDSFLSLAPLWLAWVALAVGLVVADLALAGAQLILVGAAFGALAAGIASAAGLGFEAQAWVFVGFTALSTPLILTLRPRRKRSKAHRRADWASGLIAEAVDWNGRVGVKLLGDFYPARERSGVAPEPGRRVRVVEMDGITAVVEDAPDTEGADDSISGKEKAK</sequence>
<gene>
    <name evidence="3" type="ORF">CKO28_18750</name>
</gene>
<organism evidence="3 4">
    <name type="scientific">Rhodovibrio sodomensis</name>
    <dbReference type="NCBI Taxonomy" id="1088"/>
    <lineage>
        <taxon>Bacteria</taxon>
        <taxon>Pseudomonadati</taxon>
        <taxon>Pseudomonadota</taxon>
        <taxon>Alphaproteobacteria</taxon>
        <taxon>Rhodospirillales</taxon>
        <taxon>Rhodovibrionaceae</taxon>
        <taxon>Rhodovibrio</taxon>
    </lineage>
</organism>
<feature type="transmembrane region" description="Helical" evidence="2">
    <location>
        <begin position="102"/>
        <end position="121"/>
    </location>
</feature>
<feature type="transmembrane region" description="Helical" evidence="2">
    <location>
        <begin position="47"/>
        <end position="69"/>
    </location>
</feature>
<dbReference type="InterPro" id="IPR012340">
    <property type="entry name" value="NA-bd_OB-fold"/>
</dbReference>
<dbReference type="EMBL" id="NRRL01000074">
    <property type="protein sequence ID" value="MBK1670078.1"/>
    <property type="molecule type" value="Genomic_DNA"/>
</dbReference>
<evidence type="ECO:0008006" key="5">
    <source>
        <dbReference type="Google" id="ProtNLM"/>
    </source>
</evidence>
<evidence type="ECO:0000313" key="4">
    <source>
        <dbReference type="Proteomes" id="UP001296873"/>
    </source>
</evidence>
<comment type="caution">
    <text evidence="3">The sequence shown here is derived from an EMBL/GenBank/DDBJ whole genome shotgun (WGS) entry which is preliminary data.</text>
</comment>
<name>A0ABS1DIG8_9PROT</name>
<accession>A0ABS1DIG8</accession>
<feature type="region of interest" description="Disordered" evidence="1">
    <location>
        <begin position="187"/>
        <end position="206"/>
    </location>
</feature>
<keyword evidence="4" id="KW-1185">Reference proteome</keyword>
<reference evidence="3 4" key="1">
    <citation type="journal article" date="2020" name="Microorganisms">
        <title>Osmotic Adaptation and Compatible Solute Biosynthesis of Phototrophic Bacteria as Revealed from Genome Analyses.</title>
        <authorList>
            <person name="Imhoff J.F."/>
            <person name="Rahn T."/>
            <person name="Kunzel S."/>
            <person name="Keller A."/>
            <person name="Neulinger S.C."/>
        </authorList>
    </citation>
    <scope>NUCLEOTIDE SEQUENCE [LARGE SCALE GENOMIC DNA]</scope>
    <source>
        <strain evidence="3 4">DSM 9895</strain>
    </source>
</reference>
<evidence type="ECO:0000256" key="2">
    <source>
        <dbReference type="SAM" id="Phobius"/>
    </source>
</evidence>
<proteinExistence type="predicted"/>
<feature type="transmembrane region" description="Helical" evidence="2">
    <location>
        <begin position="76"/>
        <end position="96"/>
    </location>
</feature>
<dbReference type="Gene3D" id="2.40.50.140">
    <property type="entry name" value="Nucleic acid-binding proteins"/>
    <property type="match status" value="1"/>
</dbReference>
<evidence type="ECO:0000256" key="1">
    <source>
        <dbReference type="SAM" id="MobiDB-lite"/>
    </source>
</evidence>
<keyword evidence="2" id="KW-0812">Transmembrane</keyword>
<keyword evidence="2" id="KW-1133">Transmembrane helix</keyword>
<keyword evidence="2" id="KW-0472">Membrane</keyword>
<protein>
    <recommendedName>
        <fullName evidence="5">NfeD-like C-terminal domain-containing protein</fullName>
    </recommendedName>
</protein>
<evidence type="ECO:0000313" key="3">
    <source>
        <dbReference type="EMBL" id="MBK1670078.1"/>
    </source>
</evidence>
<dbReference type="Proteomes" id="UP001296873">
    <property type="component" value="Unassembled WGS sequence"/>
</dbReference>